<dbReference type="InterPro" id="IPR043519">
    <property type="entry name" value="NT_sf"/>
</dbReference>
<comment type="caution">
    <text evidence="11">The sequence shown here is derived from an EMBL/GenBank/DDBJ whole genome shotgun (WGS) entry which is preliminary data.</text>
</comment>
<organism evidence="11 12">
    <name type="scientific">Micractinium conductrix</name>
    <dbReference type="NCBI Taxonomy" id="554055"/>
    <lineage>
        <taxon>Eukaryota</taxon>
        <taxon>Viridiplantae</taxon>
        <taxon>Chlorophyta</taxon>
        <taxon>core chlorophytes</taxon>
        <taxon>Trebouxiophyceae</taxon>
        <taxon>Chlorellales</taxon>
        <taxon>Chlorellaceae</taxon>
        <taxon>Chlorella clade</taxon>
        <taxon>Micractinium</taxon>
    </lineage>
</organism>
<dbReference type="GO" id="GO:0003887">
    <property type="term" value="F:DNA-directed DNA polymerase activity"/>
    <property type="evidence" value="ECO:0007669"/>
    <property type="project" value="UniProtKB-UniRule"/>
</dbReference>
<comment type="function">
    <text evidence="8">DNA polymerase that functions in several pathways of DNA repair. Involved in base excision repair (BER) responsible for repair of lesions that give rise to abasic (AP) sites in DNA. Also contributes to DNA double-strand break repair by non-homologous end joining and homologous recombination. Has both template-dependent and template-independent (terminal transferase) DNA polymerase activities. Has also a 5'-deoxyribose-5-phosphate lyase (dRP lyase) activity.</text>
</comment>
<dbReference type="InterPro" id="IPR010996">
    <property type="entry name" value="HHH_MUS81"/>
</dbReference>
<evidence type="ECO:0000256" key="5">
    <source>
        <dbReference type="ARBA" id="ARBA00023204"/>
    </source>
</evidence>
<dbReference type="InterPro" id="IPR002008">
    <property type="entry name" value="DNA_pol_X_beta-like"/>
</dbReference>
<comment type="catalytic activity">
    <reaction evidence="6 8">
        <text>DNA(n) + a 2'-deoxyribonucleoside 5'-triphosphate = DNA(n+1) + diphosphate</text>
        <dbReference type="Rhea" id="RHEA:22508"/>
        <dbReference type="Rhea" id="RHEA-COMP:17339"/>
        <dbReference type="Rhea" id="RHEA-COMP:17340"/>
        <dbReference type="ChEBI" id="CHEBI:33019"/>
        <dbReference type="ChEBI" id="CHEBI:61560"/>
        <dbReference type="ChEBI" id="CHEBI:173112"/>
        <dbReference type="EC" id="2.7.7.7"/>
    </reaction>
</comment>
<dbReference type="SUPFAM" id="SSF81301">
    <property type="entry name" value="Nucleotidyltransferase"/>
    <property type="match status" value="1"/>
</dbReference>
<evidence type="ECO:0000313" key="12">
    <source>
        <dbReference type="Proteomes" id="UP000239649"/>
    </source>
</evidence>
<dbReference type="STRING" id="554055.A0A2P6V737"/>
<feature type="region of interest" description="Disordered" evidence="9">
    <location>
        <begin position="1"/>
        <end position="144"/>
    </location>
</feature>
<feature type="active site" description="Nucleophile; Schiff-base intermediate with DNA; for 5'-dRP lyase activity" evidence="7">
    <location>
        <position position="258"/>
    </location>
</feature>
<dbReference type="PANTHER" id="PTHR11276">
    <property type="entry name" value="DNA POLYMERASE TYPE-X FAMILY MEMBER"/>
    <property type="match status" value="1"/>
</dbReference>
<dbReference type="SUPFAM" id="SSF47802">
    <property type="entry name" value="DNA polymerase beta, N-terminal domain-like"/>
    <property type="match status" value="1"/>
</dbReference>
<evidence type="ECO:0000256" key="6">
    <source>
        <dbReference type="ARBA" id="ARBA00049244"/>
    </source>
</evidence>
<dbReference type="InterPro" id="IPR022312">
    <property type="entry name" value="DNA_pol_X"/>
</dbReference>
<evidence type="ECO:0000313" key="11">
    <source>
        <dbReference type="EMBL" id="PSC69899.1"/>
    </source>
</evidence>
<feature type="compositionally biased region" description="Basic and acidic residues" evidence="9">
    <location>
        <begin position="118"/>
        <end position="128"/>
    </location>
</feature>
<dbReference type="InterPro" id="IPR027421">
    <property type="entry name" value="DNA_pol_lamdba_lyase_dom_sf"/>
</dbReference>
<feature type="compositionally biased region" description="Low complexity" evidence="9">
    <location>
        <begin position="27"/>
        <end position="36"/>
    </location>
</feature>
<accession>A0A2P6V737</accession>
<dbReference type="Gene3D" id="3.30.460.10">
    <property type="entry name" value="Beta Polymerase, domain 2"/>
    <property type="match status" value="1"/>
</dbReference>
<keyword evidence="5 8" id="KW-0234">DNA repair</keyword>
<comment type="similarity">
    <text evidence="8">Belongs to the DNA polymerase type-X family.</text>
</comment>
<feature type="domain" description="DNA-directed DNA polymerase X" evidence="10">
    <location>
        <begin position="180"/>
        <end position="592"/>
    </location>
</feature>
<keyword evidence="3 8" id="KW-0227">DNA damage</keyword>
<dbReference type="PRINTS" id="PR00870">
    <property type="entry name" value="DNAPOLXBETA"/>
</dbReference>
<dbReference type="InterPro" id="IPR037160">
    <property type="entry name" value="DNA_Pol_thumb_sf"/>
</dbReference>
<name>A0A2P6V737_9CHLO</name>
<dbReference type="PANTHER" id="PTHR11276:SF28">
    <property type="entry name" value="DNA POLYMERASE LAMBDA"/>
    <property type="match status" value="1"/>
</dbReference>
<dbReference type="InterPro" id="IPR002054">
    <property type="entry name" value="DNA-dir_DNA_pol_X"/>
</dbReference>
<dbReference type="EMBL" id="LHPF02000023">
    <property type="protein sequence ID" value="PSC69899.1"/>
    <property type="molecule type" value="Genomic_DNA"/>
</dbReference>
<evidence type="ECO:0000256" key="7">
    <source>
        <dbReference type="PIRSR" id="PIRSR622312-50"/>
    </source>
</evidence>
<keyword evidence="4 8" id="KW-0239">DNA-directed DNA polymerase</keyword>
<dbReference type="Pfam" id="PF14791">
    <property type="entry name" value="DNA_pol_B_thumb"/>
    <property type="match status" value="1"/>
</dbReference>
<dbReference type="GO" id="GO:0003677">
    <property type="term" value="F:DNA binding"/>
    <property type="evidence" value="ECO:0007669"/>
    <property type="project" value="UniProtKB-UniRule"/>
</dbReference>
<comment type="subcellular location">
    <subcellularLocation>
        <location evidence="8">Nucleus</location>
    </subcellularLocation>
</comment>
<evidence type="ECO:0000256" key="1">
    <source>
        <dbReference type="ARBA" id="ARBA00022679"/>
    </source>
</evidence>
<evidence type="ECO:0000256" key="3">
    <source>
        <dbReference type="ARBA" id="ARBA00022763"/>
    </source>
</evidence>
<dbReference type="Gene3D" id="1.10.150.110">
    <property type="entry name" value="DNA polymerase beta, N-terminal domain-like"/>
    <property type="match status" value="1"/>
</dbReference>
<dbReference type="GO" id="GO:0046872">
    <property type="term" value="F:metal ion binding"/>
    <property type="evidence" value="ECO:0007669"/>
    <property type="project" value="UniProtKB-UniRule"/>
</dbReference>
<dbReference type="AlphaFoldDB" id="A0A2P6V737"/>
<evidence type="ECO:0000256" key="9">
    <source>
        <dbReference type="SAM" id="MobiDB-lite"/>
    </source>
</evidence>
<keyword evidence="1 8" id="KW-0808">Transferase</keyword>
<dbReference type="Proteomes" id="UP000239649">
    <property type="component" value="Unassembled WGS sequence"/>
</dbReference>
<dbReference type="InterPro" id="IPR029398">
    <property type="entry name" value="PolB_thumb"/>
</dbReference>
<evidence type="ECO:0000256" key="8">
    <source>
        <dbReference type="RuleBase" id="RU366014"/>
    </source>
</evidence>
<dbReference type="SMART" id="SM00483">
    <property type="entry name" value="POLXc"/>
    <property type="match status" value="1"/>
</dbReference>
<keyword evidence="2 8" id="KW-0548">Nucleotidyltransferase</keyword>
<dbReference type="EC" id="2.7.7.7" evidence="8"/>
<protein>
    <recommendedName>
        <fullName evidence="8">DNA polymerase</fullName>
        <ecNumber evidence="8">2.7.7.7</ecNumber>
    </recommendedName>
</protein>
<feature type="compositionally biased region" description="Low complexity" evidence="9">
    <location>
        <begin position="49"/>
        <end position="68"/>
    </location>
</feature>
<keyword evidence="8" id="KW-0539">Nucleus</keyword>
<dbReference type="GO" id="GO:0005634">
    <property type="term" value="C:nucleus"/>
    <property type="evidence" value="ECO:0007669"/>
    <property type="project" value="UniProtKB-SubCell"/>
</dbReference>
<dbReference type="OrthoDB" id="205514at2759"/>
<evidence type="ECO:0000256" key="2">
    <source>
        <dbReference type="ARBA" id="ARBA00022695"/>
    </source>
</evidence>
<gene>
    <name evidence="11" type="ORF">C2E20_6623</name>
</gene>
<dbReference type="Pfam" id="PF14716">
    <property type="entry name" value="HHH_8"/>
    <property type="match status" value="1"/>
</dbReference>
<evidence type="ECO:0000256" key="4">
    <source>
        <dbReference type="ARBA" id="ARBA00022932"/>
    </source>
</evidence>
<dbReference type="Gene3D" id="3.30.210.10">
    <property type="entry name" value="DNA polymerase, thumb domain"/>
    <property type="match status" value="1"/>
</dbReference>
<dbReference type="GO" id="GO:0006303">
    <property type="term" value="P:double-strand break repair via nonhomologous end joining"/>
    <property type="evidence" value="ECO:0007669"/>
    <property type="project" value="TreeGrafter"/>
</dbReference>
<reference evidence="11 12" key="1">
    <citation type="journal article" date="2018" name="Plant J.">
        <title>Genome sequences of Chlorella sorokiniana UTEX 1602 and Micractinium conductrix SAG 241.80: implications to maltose excretion by a green alga.</title>
        <authorList>
            <person name="Arriola M.B."/>
            <person name="Velmurugan N."/>
            <person name="Zhang Y."/>
            <person name="Plunkett M.H."/>
            <person name="Hondzo H."/>
            <person name="Barney B.M."/>
        </authorList>
    </citation>
    <scope>NUCLEOTIDE SEQUENCE [LARGE SCALE GENOMIC DNA]</scope>
    <source>
        <strain evidence="11 12">SAG 241.80</strain>
    </source>
</reference>
<dbReference type="Gene3D" id="1.10.150.20">
    <property type="entry name" value="5' to 3' exonuclease, C-terminal subdomain"/>
    <property type="match status" value="1"/>
</dbReference>
<dbReference type="PRINTS" id="PR00869">
    <property type="entry name" value="DNAPOLX"/>
</dbReference>
<proteinExistence type="inferred from homology"/>
<sequence length="595" mass="65129">MQQPESGPRPAKRLRTSEPAPPPSPLPAAAAADALAGWSAMKPQPQPPQLQQQQRQAGSSAGPAGPAAFVSPEWLEQSLAQGQPLPAAGFPPPEEPEVLTPVAGGRSSRQGSCPSVREGARPGSRESIRSGSTQRRQGGVDADDRRRWLGEDMWHEGCATMGAVELMLQGVFSEERSRQIGNEPLVQALSELSKYEGALAADSKLEGGVELGSERGEINERALQYARAAASVRACAYRLCPPVRAHQLPFVAESTADKICQILETGTCAPLEFFRADQPVRDSRGRVRPDSAGGATRARFCKLPGVAQKTAERWWQLGLRSFDDVERAAQPGGPLAEGGEAPIGTEARFSLEHREDLLEGTRREEVLEMMAAVQAGVQAVTGAAEGWKVEVVGGGRRSQAAHDADFCVTHPSVPLEGVLLQLRGHLVREGRLFPPGEAMFRTQHGRMPTHIERLRHEHLRRLSSGTPSRRTLDRFDRLHAIYRTAAGRACRIDVIFVPPDEWAFGFLGWVGSKTFLRHMRRLADDRGMFLNSHRLFAVQDGQSVMVPDEAPPRHAGGKPHWPPGWAPGRRVEHERDIFELLGLPYREPHKRDMPG</sequence>
<keyword evidence="12" id="KW-1185">Reference proteome</keyword>
<evidence type="ECO:0000259" key="10">
    <source>
        <dbReference type="SMART" id="SM00483"/>
    </source>
</evidence>